<accession>A0A653XLU0</accession>
<gene>
    <name evidence="1" type="ORF">BACI348_50832</name>
</gene>
<dbReference type="AlphaFoldDB" id="A0A653XLU0"/>
<evidence type="ECO:0000313" key="2">
    <source>
        <dbReference type="Proteomes" id="UP000433089"/>
    </source>
</evidence>
<protein>
    <submittedName>
        <fullName evidence="1">Uncharacterized protein</fullName>
    </submittedName>
</protein>
<dbReference type="Proteomes" id="UP000433089">
    <property type="component" value="Unassembled WGS sequence"/>
</dbReference>
<proteinExistence type="predicted"/>
<dbReference type="EMBL" id="CABWLH010000010">
    <property type="protein sequence ID" value="VXC31031.1"/>
    <property type="molecule type" value="Genomic_DNA"/>
</dbReference>
<sequence>MIGTVNLLELLDSKEIGGMFSEEMEELVECMVWFCDECACESW</sequence>
<organism evidence="1 2">
    <name type="scientific">Bacillus altitudinis</name>
    <dbReference type="NCBI Taxonomy" id="293387"/>
    <lineage>
        <taxon>Bacteria</taxon>
        <taxon>Bacillati</taxon>
        <taxon>Bacillota</taxon>
        <taxon>Bacilli</taxon>
        <taxon>Bacillales</taxon>
        <taxon>Bacillaceae</taxon>
        <taxon>Bacillus</taxon>
    </lineage>
</organism>
<evidence type="ECO:0000313" key="1">
    <source>
        <dbReference type="EMBL" id="VXC31031.1"/>
    </source>
</evidence>
<name>A0A653XLU0_BACAB</name>
<reference evidence="1 2" key="1">
    <citation type="submission" date="2019-10" db="EMBL/GenBank/DDBJ databases">
        <authorList>
            <person name="Karimi E."/>
        </authorList>
    </citation>
    <scope>NUCLEOTIDE SEQUENCE [LARGE SCALE GENOMIC DNA]</scope>
    <source>
        <strain evidence="1">Bacillus sp. 348</strain>
    </source>
</reference>